<protein>
    <submittedName>
        <fullName evidence="1">Uncharacterized protein</fullName>
    </submittedName>
</protein>
<evidence type="ECO:0000313" key="1">
    <source>
        <dbReference type="EMBL" id="BCG46214.1"/>
    </source>
</evidence>
<sequence>MHNSRIANRIYGMNLKPQDIFILLKLVVLDERPWSFSSVATELAMSPSEVHGGIQRAAAARLYDPHRKVPILRSLLEFLIHGVKYAFPAKSGAPTRGVPTGYAAPPLNRLIAQSDDPPPVWPCPEGGVRGYEFTPLYRSVPQAAIIDDALYQLLALVDAVRDGKARERELAVQELTRRLTPQ</sequence>
<dbReference type="Proteomes" id="UP000515472">
    <property type="component" value="Chromosome"/>
</dbReference>
<keyword evidence="2" id="KW-1185">Reference proteome</keyword>
<accession>A0A6S6M3L2</accession>
<dbReference type="KEGG" id="gbn:GEOBRER4_09640"/>
<evidence type="ECO:0000313" key="2">
    <source>
        <dbReference type="Proteomes" id="UP000515472"/>
    </source>
</evidence>
<dbReference type="AlphaFoldDB" id="A0A6S6M3L2"/>
<gene>
    <name evidence="1" type="ORF">GEOBRER4_09640</name>
</gene>
<proteinExistence type="predicted"/>
<reference evidence="1 2" key="1">
    <citation type="submission" date="2020-06" db="EMBL/GenBank/DDBJ databases">
        <title>Interaction of electrochemicaly active bacteria, Geobacter bremensis R4 on different carbon anode.</title>
        <authorList>
            <person name="Meng L."/>
            <person name="Yoshida N."/>
        </authorList>
    </citation>
    <scope>NUCLEOTIDE SEQUENCE [LARGE SCALE GENOMIC DNA]</scope>
    <source>
        <strain evidence="1 2">R4</strain>
    </source>
</reference>
<dbReference type="EMBL" id="AP023213">
    <property type="protein sequence ID" value="BCG46214.1"/>
    <property type="molecule type" value="Genomic_DNA"/>
</dbReference>
<name>A0A6S6M3L2_9BACT</name>
<organism evidence="1 2">
    <name type="scientific">Citrifermentans bremense</name>
    <dbReference type="NCBI Taxonomy" id="60035"/>
    <lineage>
        <taxon>Bacteria</taxon>
        <taxon>Pseudomonadati</taxon>
        <taxon>Thermodesulfobacteriota</taxon>
        <taxon>Desulfuromonadia</taxon>
        <taxon>Geobacterales</taxon>
        <taxon>Geobacteraceae</taxon>
        <taxon>Citrifermentans</taxon>
    </lineage>
</organism>